<accession>A0ABP0L631</accession>
<dbReference type="PANTHER" id="PTHR36812">
    <property type="entry name" value="NEUROFILAMENT TRIPLET M PROTEIN-LIKE PROTEIN"/>
    <property type="match status" value="1"/>
</dbReference>
<keyword evidence="3" id="KW-1185">Reference proteome</keyword>
<name>A0ABP0L631_9DINO</name>
<feature type="region of interest" description="Disordered" evidence="1">
    <location>
        <begin position="20"/>
        <end position="189"/>
    </location>
</feature>
<gene>
    <name evidence="2" type="ORF">SCF082_LOCUS20794</name>
</gene>
<feature type="compositionally biased region" description="Basic and acidic residues" evidence="1">
    <location>
        <begin position="711"/>
        <end position="724"/>
    </location>
</feature>
<proteinExistence type="predicted"/>
<organism evidence="2 3">
    <name type="scientific">Durusdinium trenchii</name>
    <dbReference type="NCBI Taxonomy" id="1381693"/>
    <lineage>
        <taxon>Eukaryota</taxon>
        <taxon>Sar</taxon>
        <taxon>Alveolata</taxon>
        <taxon>Dinophyceae</taxon>
        <taxon>Suessiales</taxon>
        <taxon>Symbiodiniaceae</taxon>
        <taxon>Durusdinium</taxon>
    </lineage>
</organism>
<sequence length="810" mass="88474">MGGDGGGDSAAELLALEDATAAAEARVTEEAETETPGAKAKGIAAKGKAKCKPKAKGIMKRPAAQNASSRKKAKAEGRHDEEEETAMNEETEENETLPEEKKKKENKKETAKKENKKENKKDEKANDKDKKEKKEKEKKEKEKKEGQEKKTGKSKDEEKAKQIQLTQSSEDEEEPKAPGTETAEEKRDTKKAYVFNKMLHTLPEQVQQIFADKQISRQEKTKLVNSMVEVNEHGKHVLKKVEDCDVAMAMSRQYRITKGKEKAKGYPRCVIAAKLGGEMQLERALQSGEVIPVEDKGKIFYCIQSISISTETGNQQSVQMQQAPRQLQDSEQDALTAFFDNFEPAFGSAASADGFFGSQRSQPKQPKRLMDGMSLAGQMQLALMDAPCSSAAAAPADPAISLPENVMGKVGDALEWVKKAKESVKKVLQSPVSGHTGQALKSQLKSKIEMVLRHQMALEEFRICASVKAAPAPQPEPPQGQGMLLRFDGAGYQVLDAQAPGAAVSSGALPILAAVQALLLKKSLEGMTQDSPSPTDDENAGESGAGDASAASSHERVAADFIAEQQKQDVDMEKGPKKDANKSKEGIVDKREESPMADASNPGKTQKYCVWVGAKGSPTGSTLNDLYNLLNDFQPVEVHNREWGGKGYAIVKTNSIEKAWDLFNYLKILGWNLGKLGCPTQECRGAVVRCPPLQAVEGYPWNSQRLQVKIEKHDQKPMESHEEQALPVQPAADGGKETDQQETDAADQDGNANKDDQDDKDDKDADTDERALEDKDKEDVEAEQKGDEQRGHKRNLGAATDLPNLVFSFA</sequence>
<evidence type="ECO:0000313" key="3">
    <source>
        <dbReference type="Proteomes" id="UP001642464"/>
    </source>
</evidence>
<feature type="compositionally biased region" description="Basic residues" evidence="1">
    <location>
        <begin position="47"/>
        <end position="59"/>
    </location>
</feature>
<dbReference type="EMBL" id="CAXAMM010014625">
    <property type="protein sequence ID" value="CAK9034251.1"/>
    <property type="molecule type" value="Genomic_DNA"/>
</dbReference>
<feature type="region of interest" description="Disordered" evidence="1">
    <location>
        <begin position="711"/>
        <end position="810"/>
    </location>
</feature>
<feature type="compositionally biased region" description="Low complexity" evidence="1">
    <location>
        <begin position="541"/>
        <end position="552"/>
    </location>
</feature>
<comment type="caution">
    <text evidence="2">The sequence shown here is derived from an EMBL/GenBank/DDBJ whole genome shotgun (WGS) entry which is preliminary data.</text>
</comment>
<feature type="compositionally biased region" description="Basic and acidic residues" evidence="1">
    <location>
        <begin position="98"/>
        <end position="161"/>
    </location>
</feature>
<evidence type="ECO:0000256" key="1">
    <source>
        <dbReference type="SAM" id="MobiDB-lite"/>
    </source>
</evidence>
<dbReference type="PANTHER" id="PTHR36812:SF9">
    <property type="entry name" value="MYB-LIKE PROTEIN X ISOFORM X1"/>
    <property type="match status" value="1"/>
</dbReference>
<feature type="compositionally biased region" description="Low complexity" evidence="1">
    <location>
        <begin position="34"/>
        <end position="46"/>
    </location>
</feature>
<evidence type="ECO:0000313" key="2">
    <source>
        <dbReference type="EMBL" id="CAK9034251.1"/>
    </source>
</evidence>
<dbReference type="Proteomes" id="UP001642464">
    <property type="component" value="Unassembled WGS sequence"/>
</dbReference>
<protein>
    <submittedName>
        <fullName evidence="2">Uncharacterized protein</fullName>
    </submittedName>
</protein>
<feature type="compositionally biased region" description="Acidic residues" evidence="1">
    <location>
        <begin position="81"/>
        <end position="97"/>
    </location>
</feature>
<feature type="compositionally biased region" description="Basic and acidic residues" evidence="1">
    <location>
        <begin position="752"/>
        <end position="790"/>
    </location>
</feature>
<reference evidence="2 3" key="1">
    <citation type="submission" date="2024-02" db="EMBL/GenBank/DDBJ databases">
        <authorList>
            <person name="Chen Y."/>
            <person name="Shah S."/>
            <person name="Dougan E. K."/>
            <person name="Thang M."/>
            <person name="Chan C."/>
        </authorList>
    </citation>
    <scope>NUCLEOTIDE SEQUENCE [LARGE SCALE GENOMIC DNA]</scope>
</reference>
<feature type="compositionally biased region" description="Basic and acidic residues" evidence="1">
    <location>
        <begin position="566"/>
        <end position="594"/>
    </location>
</feature>
<feature type="region of interest" description="Disordered" evidence="1">
    <location>
        <begin position="526"/>
        <end position="603"/>
    </location>
</feature>